<feature type="compositionally biased region" description="Basic and acidic residues" evidence="6">
    <location>
        <begin position="554"/>
        <end position="567"/>
    </location>
</feature>
<feature type="compositionally biased region" description="Polar residues" evidence="6">
    <location>
        <begin position="806"/>
        <end position="821"/>
    </location>
</feature>
<evidence type="ECO:0000256" key="5">
    <source>
        <dbReference type="ARBA" id="ARBA00056850"/>
    </source>
</evidence>
<sequence length="830" mass="91538">MVYINYKTDGSPLAHLNFHCPMMLKPSAIDFKMFQKMNPTTSNYNPSSSSTGNTGYGGPGSVPNYSPSSAQTIYNTPSWRFTTEELLHIPSLKDGFTPEQELKMRQQAAVFIQEMGDRLNSTLRDPNPSGRGKITQFSMCVAMVHLHRFFVIHSMRTFDPRDVAAACLFLSGKGEECPRKLEHIVNVWFRLKNRSLDRQIVLDHKIVEQCSEYIVLLESIVLQTIGFILQVDLPHPLILAEMNKYNKASPASRSLTETAYYFATDILMVTDWCVRYSMKTLACVCIHIVNIWAQFEIPHNSSGEPWFKIVDPELTEKLLLDLANKFSVICASDKAHFSRKAAERQAGLSGGSVPRPPVQSTSQQQTPAIPSRSTTPKLLPPPPAPPSLASNATGPSPKRKHEPAGNGNEIIKSQEVGTPPSKQSTSLTFKKEKLEVDSNFIDEWAQHALEEEQQPVKQKKKLGLSEYKERMSQSANGAMSASSDGGASSEAEVMSSTSSTGGAQQGRLGSAVMGNSPKMEEVKPRRSFMPDISKAAELVTSDTMQLPAGIMMAEAKKKPTEKKRESTSSRQNSNSSEQPSGNRQSSSSSSQQHPDKQPPGQCLPVNSFHNRNHPSLRCDNITLTTPSSSVSNNLPFQAKSVPIAHNRPHQPSSYKAVPPVERASYNSSPALHNSQPPTAVDSKSRVSYNQQQHESNTIQYNNPGAYSSSSAVKEQPRFSTAKSQQFIAAQPPKHYSSNQQPQQVTVGGYSSPPSPLFESISPPPPPPAVMPHYQNPPPRVANHITNIPYHHNPPPRMLARPPPQGAPNNNQFNQKKYQPYSNELEDGELT</sequence>
<feature type="domain" description="Cyclin-like" evidence="7">
    <location>
        <begin position="110"/>
        <end position="216"/>
    </location>
</feature>
<feature type="region of interest" description="Disordered" evidence="6">
    <location>
        <begin position="42"/>
        <end position="62"/>
    </location>
</feature>
<feature type="region of interest" description="Disordered" evidence="6">
    <location>
        <begin position="448"/>
        <end position="634"/>
    </location>
</feature>
<evidence type="ECO:0000259" key="7">
    <source>
        <dbReference type="SMART" id="SM00385"/>
    </source>
</evidence>
<organism evidence="8 9">
    <name type="scientific">Ditylenchus dipsaci</name>
    <dbReference type="NCBI Taxonomy" id="166011"/>
    <lineage>
        <taxon>Eukaryota</taxon>
        <taxon>Metazoa</taxon>
        <taxon>Ecdysozoa</taxon>
        <taxon>Nematoda</taxon>
        <taxon>Chromadorea</taxon>
        <taxon>Rhabditida</taxon>
        <taxon>Tylenchina</taxon>
        <taxon>Tylenchomorpha</taxon>
        <taxon>Sphaerularioidea</taxon>
        <taxon>Anguinidae</taxon>
        <taxon>Anguininae</taxon>
        <taxon>Ditylenchus</taxon>
    </lineage>
</organism>
<comment type="similarity">
    <text evidence="1">Belongs to the cyclin family. Cyclin C subfamily.</text>
</comment>
<evidence type="ECO:0000313" key="8">
    <source>
        <dbReference type="Proteomes" id="UP000887574"/>
    </source>
</evidence>
<reference evidence="9" key="1">
    <citation type="submission" date="2022-11" db="UniProtKB">
        <authorList>
            <consortium name="WormBaseParasite"/>
        </authorList>
    </citation>
    <scope>IDENTIFICATION</scope>
</reference>
<keyword evidence="8" id="KW-1185">Reference proteome</keyword>
<feature type="compositionally biased region" description="Low complexity" evidence="6">
    <location>
        <begin position="42"/>
        <end position="53"/>
    </location>
</feature>
<comment type="function">
    <text evidence="5">Regulatory subunit of the cyclin-dependent kinase pair (CDK9/cyclin T) complex, also called positive transcription elongation factor B (P-TEFb), which is proposed to facilitate the transition from abortive to production elongation by phosphorylating the CTD (carboxy-terminal domain) of the large subunit of RNA polymerase II (RNAP II).</text>
</comment>
<dbReference type="Gene3D" id="1.10.472.10">
    <property type="entry name" value="Cyclin-like"/>
    <property type="match status" value="2"/>
</dbReference>
<feature type="compositionally biased region" description="Polar residues" evidence="6">
    <location>
        <begin position="685"/>
        <end position="727"/>
    </location>
</feature>
<name>A0A915E867_9BILA</name>
<dbReference type="SUPFAM" id="SSF47954">
    <property type="entry name" value="Cyclin-like"/>
    <property type="match status" value="2"/>
</dbReference>
<dbReference type="Pfam" id="PF21797">
    <property type="entry name" value="CycT2-like_C"/>
    <property type="match status" value="1"/>
</dbReference>
<dbReference type="InterPro" id="IPR036915">
    <property type="entry name" value="Cyclin-like_sf"/>
</dbReference>
<proteinExistence type="inferred from homology"/>
<evidence type="ECO:0000256" key="6">
    <source>
        <dbReference type="SAM" id="MobiDB-lite"/>
    </source>
</evidence>
<dbReference type="PANTHER" id="PTHR10026">
    <property type="entry name" value="CYCLIN"/>
    <property type="match status" value="1"/>
</dbReference>
<dbReference type="InterPro" id="IPR013763">
    <property type="entry name" value="Cyclin-like_dom"/>
</dbReference>
<feature type="region of interest" description="Disordered" evidence="6">
    <location>
        <begin position="341"/>
        <end position="432"/>
    </location>
</feature>
<evidence type="ECO:0000256" key="2">
    <source>
        <dbReference type="ARBA" id="ARBA00023015"/>
    </source>
</evidence>
<dbReference type="Proteomes" id="UP000887574">
    <property type="component" value="Unplaced"/>
</dbReference>
<feature type="domain" description="Cyclin-like" evidence="7">
    <location>
        <begin position="240"/>
        <end position="328"/>
    </location>
</feature>
<feature type="compositionally biased region" description="Polar residues" evidence="6">
    <location>
        <begin position="664"/>
        <end position="677"/>
    </location>
</feature>
<evidence type="ECO:0000313" key="9">
    <source>
        <dbReference type="WBParaSite" id="jg3378"/>
    </source>
</evidence>
<keyword evidence="3" id="KW-0195">Cyclin</keyword>
<protein>
    <submittedName>
        <fullName evidence="9">Cyclin-like domain-containing protein</fullName>
    </submittedName>
</protein>
<dbReference type="GO" id="GO:0006357">
    <property type="term" value="P:regulation of transcription by RNA polymerase II"/>
    <property type="evidence" value="ECO:0007669"/>
    <property type="project" value="InterPro"/>
</dbReference>
<evidence type="ECO:0000256" key="1">
    <source>
        <dbReference type="ARBA" id="ARBA00008638"/>
    </source>
</evidence>
<dbReference type="GO" id="GO:0016538">
    <property type="term" value="F:cyclin-dependent protein serine/threonine kinase regulator activity"/>
    <property type="evidence" value="ECO:0007669"/>
    <property type="project" value="InterPro"/>
</dbReference>
<feature type="compositionally biased region" description="Pro residues" evidence="6">
    <location>
        <begin position="791"/>
        <end position="805"/>
    </location>
</feature>
<feature type="compositionally biased region" description="Low complexity" evidence="6">
    <location>
        <begin position="474"/>
        <end position="502"/>
    </location>
</feature>
<dbReference type="AlphaFoldDB" id="A0A915E867"/>
<dbReference type="CDD" id="cd20539">
    <property type="entry name" value="CYCLIN_CCNT_rpt2"/>
    <property type="match status" value="1"/>
</dbReference>
<feature type="compositionally biased region" description="Low complexity" evidence="6">
    <location>
        <begin position="358"/>
        <end position="377"/>
    </location>
</feature>
<feature type="compositionally biased region" description="Low complexity" evidence="6">
    <location>
        <begin position="568"/>
        <end position="592"/>
    </location>
</feature>
<feature type="compositionally biased region" description="Pro residues" evidence="6">
    <location>
        <begin position="761"/>
        <end position="772"/>
    </location>
</feature>
<evidence type="ECO:0000256" key="4">
    <source>
        <dbReference type="ARBA" id="ARBA00023163"/>
    </source>
</evidence>
<feature type="region of interest" description="Disordered" evidence="6">
    <location>
        <begin position="664"/>
        <end position="772"/>
    </location>
</feature>
<dbReference type="SMART" id="SM00385">
    <property type="entry name" value="CYCLIN"/>
    <property type="match status" value="2"/>
</dbReference>
<feature type="compositionally biased region" description="Polar residues" evidence="6">
    <location>
        <begin position="621"/>
        <end position="634"/>
    </location>
</feature>
<feature type="region of interest" description="Disordered" evidence="6">
    <location>
        <begin position="788"/>
        <end position="830"/>
    </location>
</feature>
<keyword evidence="4" id="KW-0804">Transcription</keyword>
<dbReference type="FunFam" id="1.10.472.10:FF:000181">
    <property type="entry name" value="Protein CBR-CIT-1.1"/>
    <property type="match status" value="1"/>
</dbReference>
<dbReference type="WBParaSite" id="jg3378">
    <property type="protein sequence ID" value="jg3378"/>
    <property type="gene ID" value="jg3378"/>
</dbReference>
<feature type="compositionally biased region" description="Polar residues" evidence="6">
    <location>
        <begin position="735"/>
        <end position="745"/>
    </location>
</feature>
<accession>A0A915E867</accession>
<dbReference type="InterPro" id="IPR043198">
    <property type="entry name" value="Cyclin/Ssn8"/>
</dbReference>
<keyword evidence="2" id="KW-0805">Transcription regulation</keyword>
<evidence type="ECO:0000256" key="3">
    <source>
        <dbReference type="ARBA" id="ARBA00023127"/>
    </source>
</evidence>